<sequence>MHCGYSKIKKKMSFILACAGIGKRMKLGYPKQFLEYDGKPLFLKPLLCAEQSEYVDEIIIVSQEEYLEDIKTLCQKEGIHKLKAVVTGGRERQDSIFAALKKVSIDMDYVMVQDAVRPFCKEKYIRESYEQLEAGYMGTVVGVAVKDTIKEITEDGFVKNTPKRSSLFAAHTPQAFQKEILKEAYEKAYQDKFLGTDDASLVERLQLSIKIIVGDYDNIKITTPEDLKILNP</sequence>
<comment type="catalytic activity">
    <reaction evidence="3">
        <text>2-C-methyl-D-erythritol 4-phosphate + CTP + H(+) = 4-CDP-2-C-methyl-D-erythritol + diphosphate</text>
        <dbReference type="Rhea" id="RHEA:13429"/>
        <dbReference type="ChEBI" id="CHEBI:15378"/>
        <dbReference type="ChEBI" id="CHEBI:33019"/>
        <dbReference type="ChEBI" id="CHEBI:37563"/>
        <dbReference type="ChEBI" id="CHEBI:57823"/>
        <dbReference type="ChEBI" id="CHEBI:58262"/>
        <dbReference type="EC" id="2.7.7.60"/>
    </reaction>
</comment>
<dbReference type="UniPathway" id="UPA00056">
    <property type="reaction ID" value="UER00093"/>
</dbReference>
<keyword evidence="3" id="KW-0414">Isoprene biosynthesis</keyword>
<dbReference type="GO" id="GO:0019288">
    <property type="term" value="P:isopentenyl diphosphate biosynthetic process, methylerythritol 4-phosphate pathway"/>
    <property type="evidence" value="ECO:0007669"/>
    <property type="project" value="UniProtKB-UniRule"/>
</dbReference>
<dbReference type="Proteomes" id="UP000070617">
    <property type="component" value="Unassembled WGS sequence"/>
</dbReference>
<dbReference type="AlphaFoldDB" id="A0A133ND70"/>
<dbReference type="GO" id="GO:0050518">
    <property type="term" value="F:2-C-methyl-D-erythritol 4-phosphate cytidylyltransferase activity"/>
    <property type="evidence" value="ECO:0007669"/>
    <property type="project" value="UniProtKB-UniRule"/>
</dbReference>
<dbReference type="InterPro" id="IPR029044">
    <property type="entry name" value="Nucleotide-diphossugar_trans"/>
</dbReference>
<dbReference type="HAMAP" id="MF_00108">
    <property type="entry name" value="IspD"/>
    <property type="match status" value="1"/>
</dbReference>
<dbReference type="InterPro" id="IPR050088">
    <property type="entry name" value="IspD/TarI_cytidylyltransf_bact"/>
</dbReference>
<feature type="site" description="Positions MEP for the nucleophilic attack" evidence="3">
    <location>
        <position position="220"/>
    </location>
</feature>
<dbReference type="Pfam" id="PF01128">
    <property type="entry name" value="IspD"/>
    <property type="match status" value="1"/>
</dbReference>
<feature type="site" description="Transition state stabilizer" evidence="3">
    <location>
        <position position="31"/>
    </location>
</feature>
<dbReference type="STRING" id="134605.HMPREF3206_01086"/>
<dbReference type="EC" id="2.7.7.60" evidence="3"/>
<evidence type="ECO:0000256" key="2">
    <source>
        <dbReference type="ARBA" id="ARBA00022695"/>
    </source>
</evidence>
<feature type="site" description="Positions MEP for the nucleophilic attack" evidence="3">
    <location>
        <position position="164"/>
    </location>
</feature>
<dbReference type="RefSeq" id="WP_008802049.1">
    <property type="nucleotide sequence ID" value="NZ_KQ956545.1"/>
</dbReference>
<dbReference type="Gene3D" id="3.90.550.10">
    <property type="entry name" value="Spore Coat Polysaccharide Biosynthesis Protein SpsA, Chain A"/>
    <property type="match status" value="1"/>
</dbReference>
<comment type="caution">
    <text evidence="4">The sequence shown here is derived from an EMBL/GenBank/DDBJ whole genome shotgun (WGS) entry which is preliminary data.</text>
</comment>
<organism evidence="4 5">
    <name type="scientific">Fusobacterium equinum</name>
    <dbReference type="NCBI Taxonomy" id="134605"/>
    <lineage>
        <taxon>Bacteria</taxon>
        <taxon>Fusobacteriati</taxon>
        <taxon>Fusobacteriota</taxon>
        <taxon>Fusobacteriia</taxon>
        <taxon>Fusobacteriales</taxon>
        <taxon>Fusobacteriaceae</taxon>
        <taxon>Fusobacterium</taxon>
    </lineage>
</organism>
<dbReference type="FunFam" id="3.90.550.10:FF:000003">
    <property type="entry name" value="2-C-methyl-D-erythritol 4-phosphate cytidylyltransferase"/>
    <property type="match status" value="1"/>
</dbReference>
<name>A0A133ND70_9FUSO</name>
<accession>A0A133ND70</accession>
<keyword evidence="5" id="KW-1185">Reference proteome</keyword>
<reference evidence="5" key="1">
    <citation type="submission" date="2016-01" db="EMBL/GenBank/DDBJ databases">
        <authorList>
            <person name="Mitreva M."/>
            <person name="Pepin K.H."/>
            <person name="Mihindukulasuriya K.A."/>
            <person name="Fulton R."/>
            <person name="Fronick C."/>
            <person name="O'Laughlin M."/>
            <person name="Miner T."/>
            <person name="Herter B."/>
            <person name="Rosa B.A."/>
            <person name="Cordes M."/>
            <person name="Tomlinson C."/>
            <person name="Wollam A."/>
            <person name="Palsikar V.B."/>
            <person name="Mardis E.R."/>
            <person name="Wilson R.K."/>
        </authorList>
    </citation>
    <scope>NUCLEOTIDE SEQUENCE [LARGE SCALE GENOMIC DNA]</scope>
    <source>
        <strain evidence="5">CMW8396</strain>
    </source>
</reference>
<evidence type="ECO:0000256" key="1">
    <source>
        <dbReference type="ARBA" id="ARBA00022679"/>
    </source>
</evidence>
<comment type="pathway">
    <text evidence="3">Isoprenoid biosynthesis; isopentenyl diphosphate biosynthesis via DXP pathway; isopentenyl diphosphate from 1-deoxy-D-xylulose 5-phosphate: step 2/6.</text>
</comment>
<dbReference type="InterPro" id="IPR034683">
    <property type="entry name" value="IspD/TarI"/>
</dbReference>
<protein>
    <recommendedName>
        <fullName evidence="3">2-C-methyl-D-erythritol 4-phosphate cytidylyltransferase</fullName>
        <ecNumber evidence="3">2.7.7.60</ecNumber>
    </recommendedName>
    <alternativeName>
        <fullName evidence="3">4-diphosphocytidyl-2C-methyl-D-erythritol synthase</fullName>
    </alternativeName>
    <alternativeName>
        <fullName evidence="3">MEP cytidylyltransferase</fullName>
        <shortName evidence="3">MCT</shortName>
    </alternativeName>
</protein>
<dbReference type="PANTHER" id="PTHR32125">
    <property type="entry name" value="2-C-METHYL-D-ERYTHRITOL 4-PHOSPHATE CYTIDYLYLTRANSFERASE, CHLOROPLASTIC"/>
    <property type="match status" value="1"/>
</dbReference>
<keyword evidence="1 3" id="KW-0808">Transferase</keyword>
<comment type="similarity">
    <text evidence="3">Belongs to the IspD/TarI cytidylyltransferase family. IspD subfamily.</text>
</comment>
<evidence type="ECO:0000313" key="5">
    <source>
        <dbReference type="Proteomes" id="UP000070617"/>
    </source>
</evidence>
<dbReference type="PANTHER" id="PTHR32125:SF4">
    <property type="entry name" value="2-C-METHYL-D-ERYTHRITOL 4-PHOSPHATE CYTIDYLYLTRANSFERASE, CHLOROPLASTIC"/>
    <property type="match status" value="1"/>
</dbReference>
<gene>
    <name evidence="3" type="primary">ispD</name>
    <name evidence="4" type="ORF">HMPREF3206_01086</name>
</gene>
<dbReference type="EMBL" id="LRPX01000052">
    <property type="protein sequence ID" value="KXA14236.1"/>
    <property type="molecule type" value="Genomic_DNA"/>
</dbReference>
<dbReference type="NCBIfam" id="TIGR00453">
    <property type="entry name" value="ispD"/>
    <property type="match status" value="1"/>
</dbReference>
<dbReference type="InterPro" id="IPR001228">
    <property type="entry name" value="IspD"/>
</dbReference>
<feature type="site" description="Transition state stabilizer" evidence="3">
    <location>
        <position position="24"/>
    </location>
</feature>
<dbReference type="PATRIC" id="fig|134605.3.peg.1078"/>
<evidence type="ECO:0000256" key="3">
    <source>
        <dbReference type="HAMAP-Rule" id="MF_00108"/>
    </source>
</evidence>
<comment type="function">
    <text evidence="3">Catalyzes the formation of 4-diphosphocytidyl-2-C-methyl-D-erythritol from CTP and 2-C-methyl-D-erythritol 4-phosphate (MEP).</text>
</comment>
<dbReference type="SUPFAM" id="SSF53448">
    <property type="entry name" value="Nucleotide-diphospho-sugar transferases"/>
    <property type="match status" value="1"/>
</dbReference>
<dbReference type="CDD" id="cd02516">
    <property type="entry name" value="CDP-ME_synthetase"/>
    <property type="match status" value="1"/>
</dbReference>
<keyword evidence="2 3" id="KW-0548">Nucleotidyltransferase</keyword>
<proteinExistence type="inferred from homology"/>
<evidence type="ECO:0000313" key="4">
    <source>
        <dbReference type="EMBL" id="KXA14236.1"/>
    </source>
</evidence>